<dbReference type="STRING" id="1123269.NX02_00510"/>
<evidence type="ECO:0008006" key="3">
    <source>
        <dbReference type="Google" id="ProtNLM"/>
    </source>
</evidence>
<organism evidence="1 2">
    <name type="scientific">Sphingomonas sanxanigenens DSM 19645 = NX02</name>
    <dbReference type="NCBI Taxonomy" id="1123269"/>
    <lineage>
        <taxon>Bacteria</taxon>
        <taxon>Pseudomonadati</taxon>
        <taxon>Pseudomonadota</taxon>
        <taxon>Alphaproteobacteria</taxon>
        <taxon>Sphingomonadales</taxon>
        <taxon>Sphingomonadaceae</taxon>
        <taxon>Sphingomonas</taxon>
    </lineage>
</organism>
<dbReference type="InterPro" id="IPR013433">
    <property type="entry name" value="PHA_gran_rgn"/>
</dbReference>
<dbReference type="Proteomes" id="UP000018851">
    <property type="component" value="Chromosome"/>
</dbReference>
<proteinExistence type="predicted"/>
<accession>W0A881</accession>
<dbReference type="eggNOG" id="ENOG5033CDQ">
    <property type="taxonomic scope" value="Bacteria"/>
</dbReference>
<keyword evidence="2" id="KW-1185">Reference proteome</keyword>
<name>W0A881_9SPHN</name>
<dbReference type="OrthoDB" id="8853368at2"/>
<dbReference type="Pfam" id="PF09650">
    <property type="entry name" value="PHA_gran_rgn"/>
    <property type="match status" value="1"/>
</dbReference>
<protein>
    <recommendedName>
        <fullName evidence="3">Polyhydroxyalkanoic acid synthase</fullName>
    </recommendedName>
</protein>
<dbReference type="EMBL" id="CP006644">
    <property type="protein sequence ID" value="AHE51870.1"/>
    <property type="molecule type" value="Genomic_DNA"/>
</dbReference>
<evidence type="ECO:0000313" key="1">
    <source>
        <dbReference type="EMBL" id="AHE51870.1"/>
    </source>
</evidence>
<reference evidence="1 2" key="1">
    <citation type="submission" date="2013-07" db="EMBL/GenBank/DDBJ databases">
        <title>Completed genome of Sphingomonas sanxanigenens NX02.</title>
        <authorList>
            <person name="Ma T."/>
            <person name="Huang H."/>
            <person name="Wu M."/>
            <person name="Li X."/>
            <person name="Li G."/>
        </authorList>
    </citation>
    <scope>NUCLEOTIDE SEQUENCE [LARGE SCALE GENOMIC DNA]</scope>
    <source>
        <strain evidence="1 2">NX02</strain>
    </source>
</reference>
<dbReference type="AlphaFoldDB" id="W0A881"/>
<dbReference type="KEGG" id="ssan:NX02_00510"/>
<dbReference type="RefSeq" id="WP_025290257.1">
    <property type="nucleotide sequence ID" value="NZ_CP006644.1"/>
</dbReference>
<dbReference type="PATRIC" id="fig|1123269.5.peg.99"/>
<sequence>MSNPLVIDIPHKLDRAEVRRRMAAKVGDLPKHIPGGMAEVRSSWPSEDRMNVVVSAMGQDVVCDLDVQDHLVRVSLVLPPLLGMMSGMIEAVVRERGRSVLEDKRKD</sequence>
<dbReference type="HOGENOM" id="CLU_150610_0_0_5"/>
<evidence type="ECO:0000313" key="2">
    <source>
        <dbReference type="Proteomes" id="UP000018851"/>
    </source>
</evidence>
<gene>
    <name evidence="1" type="ORF">NX02_00510</name>
</gene>